<evidence type="ECO:0000259" key="10">
    <source>
        <dbReference type="PROSITE" id="PS51399"/>
    </source>
</evidence>
<evidence type="ECO:0000256" key="3">
    <source>
        <dbReference type="ARBA" id="ARBA00023054"/>
    </source>
</evidence>
<reference evidence="11 12" key="1">
    <citation type="journal article" date="2009" name="Science">
        <title>Genome sequence, comparative analysis, and population genetics of the domestic horse.</title>
        <authorList>
            <consortium name="Broad Institute Genome Sequencing Platform"/>
            <consortium name="Broad Institute Whole Genome Assembly Team"/>
            <person name="Wade C.M."/>
            <person name="Giulotto E."/>
            <person name="Sigurdsson S."/>
            <person name="Zoli M."/>
            <person name="Gnerre S."/>
            <person name="Imsland F."/>
            <person name="Lear T.L."/>
            <person name="Adelson D.L."/>
            <person name="Bailey E."/>
            <person name="Bellone R.R."/>
            <person name="Bloecker H."/>
            <person name="Distl O."/>
            <person name="Edgar R.C."/>
            <person name="Garber M."/>
            <person name="Leeb T."/>
            <person name="Mauceli E."/>
            <person name="MacLeod J.N."/>
            <person name="Penedo M.C.T."/>
            <person name="Raison J.M."/>
            <person name="Sharpe T."/>
            <person name="Vogel J."/>
            <person name="Andersson L."/>
            <person name="Antczak D.F."/>
            <person name="Biagi T."/>
            <person name="Binns M.M."/>
            <person name="Chowdhary B.P."/>
            <person name="Coleman S.J."/>
            <person name="Della Valle G."/>
            <person name="Fryc S."/>
            <person name="Guerin G."/>
            <person name="Hasegawa T."/>
            <person name="Hill E.W."/>
            <person name="Jurka J."/>
            <person name="Kiialainen A."/>
            <person name="Lindgren G."/>
            <person name="Liu J."/>
            <person name="Magnani E."/>
            <person name="Mickelson J.R."/>
            <person name="Murray J."/>
            <person name="Nergadze S.G."/>
            <person name="Onofrio R."/>
            <person name="Pedroni S."/>
            <person name="Piras M.F."/>
            <person name="Raudsepp T."/>
            <person name="Rocchi M."/>
            <person name="Roeed K.H."/>
            <person name="Ryder O.A."/>
            <person name="Searle S."/>
            <person name="Skow L."/>
            <person name="Swinburne J.E."/>
            <person name="Syvaenen A.C."/>
            <person name="Tozaki T."/>
            <person name="Valberg S.J."/>
            <person name="Vaudin M."/>
            <person name="White J.R."/>
            <person name="Zody M.C."/>
            <person name="Lander E.S."/>
            <person name="Lindblad-Toh K."/>
        </authorList>
    </citation>
    <scope>NUCLEOTIDE SEQUENCE [LARGE SCALE GENOMIC DNA]</scope>
    <source>
        <strain evidence="11 12">Thoroughbred</strain>
    </source>
</reference>
<proteinExistence type="predicted"/>
<evidence type="ECO:0000313" key="12">
    <source>
        <dbReference type="Proteomes" id="UP000002281"/>
    </source>
</evidence>
<dbReference type="InterPro" id="IPR036241">
    <property type="entry name" value="NSFL1C_SEP_dom_sf"/>
</dbReference>
<reference evidence="11" key="2">
    <citation type="submission" date="2025-08" db="UniProtKB">
        <authorList>
            <consortium name="Ensembl"/>
        </authorList>
    </citation>
    <scope>IDENTIFICATION</scope>
    <source>
        <strain evidence="11">Thoroughbred</strain>
    </source>
</reference>
<dbReference type="Proteomes" id="UP000002281">
    <property type="component" value="Chromosome 2"/>
</dbReference>
<dbReference type="PROSITE" id="PS51399">
    <property type="entry name" value="SEP"/>
    <property type="match status" value="1"/>
</dbReference>
<comment type="function">
    <text evidence="5">May be involved in the reorganization of actin cytoskeleton mediated by RND1, RND2 and RND3. Promotes RHOA activation mediated by GNA12 and GNA13.</text>
</comment>
<dbReference type="PANTHER" id="PTHR23333:SF4">
    <property type="entry name" value="UBX DOMAIN-CONTAINING PROTEIN 11"/>
    <property type="match status" value="1"/>
</dbReference>
<sequence>MGRFQLVECMGEGRWKHSLSCPGGSDHGLKEDGGRGEGAEWMDSNRFGGGAHRPRFLGDYGLQWVGEHVDQEDSEDKIGSKDGEEDWMTAKKFWKPGDSLVPPEVDFDRLLASLKDLSELVDSDMQVTPVPGGVQFHVLEPIPLKLYRNGIMMFDGPFRPFYDPSTQRCLRDILDGFFPSELQRLYPDGVPFQVTGCSSNHLLCVGILEGGGHKQLPQASFSLRREATVSFQGTPV</sequence>
<evidence type="ECO:0000256" key="7">
    <source>
        <dbReference type="ARBA" id="ARBA00073759"/>
    </source>
</evidence>
<dbReference type="FunFam" id="3.30.420.210:FF:000003">
    <property type="entry name" value="UBX domain protein 11"/>
    <property type="match status" value="1"/>
</dbReference>
<dbReference type="PANTHER" id="PTHR23333">
    <property type="entry name" value="UBX DOMAIN CONTAINING PROTEIN"/>
    <property type="match status" value="1"/>
</dbReference>
<evidence type="ECO:0000256" key="6">
    <source>
        <dbReference type="ARBA" id="ARBA00062345"/>
    </source>
</evidence>
<name>A0A9L0SK24_HORSE</name>
<evidence type="ECO:0000256" key="8">
    <source>
        <dbReference type="ARBA" id="ARBA00075811"/>
    </source>
</evidence>
<evidence type="ECO:0000313" key="11">
    <source>
        <dbReference type="Ensembl" id="ENSECAP00000075275.1"/>
    </source>
</evidence>
<dbReference type="Pfam" id="PF08059">
    <property type="entry name" value="SEP"/>
    <property type="match status" value="1"/>
</dbReference>
<keyword evidence="12" id="KW-1185">Reference proteome</keyword>
<dbReference type="GeneTree" id="ENSGT00520000055567"/>
<evidence type="ECO:0000256" key="5">
    <source>
        <dbReference type="ARBA" id="ARBA00059434"/>
    </source>
</evidence>
<dbReference type="AlphaFoldDB" id="A0A9L0SK24"/>
<evidence type="ECO:0000256" key="9">
    <source>
        <dbReference type="ARBA" id="ARBA00081109"/>
    </source>
</evidence>
<dbReference type="Gene3D" id="3.30.420.210">
    <property type="entry name" value="SEP domain"/>
    <property type="match status" value="1"/>
</dbReference>
<feature type="domain" description="SEP" evidence="10">
    <location>
        <begin position="139"/>
        <end position="205"/>
    </location>
</feature>
<dbReference type="InterPro" id="IPR012989">
    <property type="entry name" value="SEP_domain"/>
</dbReference>
<comment type="subunit">
    <text evidence="6">Interacts with GNA12, GNA13, RND1, RND2 and RND3.</text>
</comment>
<protein>
    <recommendedName>
        <fullName evidence="7">UBX domain-containing protein 11</fullName>
    </recommendedName>
    <alternativeName>
        <fullName evidence="9">Socius</fullName>
    </alternativeName>
    <alternativeName>
        <fullName evidence="8">UBX domain-containing protein 5</fullName>
    </alternativeName>
</protein>
<keyword evidence="3" id="KW-0175">Coiled coil</keyword>
<accession>A0A9L0SK24</accession>
<evidence type="ECO:0000256" key="2">
    <source>
        <dbReference type="ARBA" id="ARBA00022490"/>
    </source>
</evidence>
<organism evidence="11 12">
    <name type="scientific">Equus caballus</name>
    <name type="common">Horse</name>
    <dbReference type="NCBI Taxonomy" id="9796"/>
    <lineage>
        <taxon>Eukaryota</taxon>
        <taxon>Metazoa</taxon>
        <taxon>Chordata</taxon>
        <taxon>Craniata</taxon>
        <taxon>Vertebrata</taxon>
        <taxon>Euteleostomi</taxon>
        <taxon>Mammalia</taxon>
        <taxon>Eutheria</taxon>
        <taxon>Laurasiatheria</taxon>
        <taxon>Perissodactyla</taxon>
        <taxon>Equidae</taxon>
        <taxon>Equus</taxon>
    </lineage>
</organism>
<dbReference type="SUPFAM" id="SSF102848">
    <property type="entry name" value="NSFL1 (p97 ATPase) cofactor p47, SEP domain"/>
    <property type="match status" value="1"/>
</dbReference>
<gene>
    <name evidence="11" type="primary">UBXN11</name>
</gene>
<comment type="subcellular location">
    <subcellularLocation>
        <location evidence="1">Cytoplasm</location>
        <location evidence="1">Cytoskeleton</location>
    </subcellularLocation>
</comment>
<evidence type="ECO:0000256" key="1">
    <source>
        <dbReference type="ARBA" id="ARBA00004245"/>
    </source>
</evidence>
<evidence type="ECO:0000256" key="4">
    <source>
        <dbReference type="ARBA" id="ARBA00023212"/>
    </source>
</evidence>
<dbReference type="Ensembl" id="ENSECAT00000132180.1">
    <property type="protein sequence ID" value="ENSECAP00000075275.1"/>
    <property type="gene ID" value="ENSECAG00000009746.4"/>
</dbReference>
<reference evidence="11" key="3">
    <citation type="submission" date="2025-09" db="UniProtKB">
        <authorList>
            <consortium name="Ensembl"/>
        </authorList>
    </citation>
    <scope>IDENTIFICATION</scope>
    <source>
        <strain evidence="11">Thoroughbred</strain>
    </source>
</reference>
<dbReference type="GO" id="GO:0005856">
    <property type="term" value="C:cytoskeleton"/>
    <property type="evidence" value="ECO:0007669"/>
    <property type="project" value="UniProtKB-SubCell"/>
</dbReference>
<keyword evidence="4" id="KW-0206">Cytoskeleton</keyword>
<keyword evidence="2" id="KW-0963">Cytoplasm</keyword>